<evidence type="ECO:0000313" key="2">
    <source>
        <dbReference type="Proteomes" id="UP000185511"/>
    </source>
</evidence>
<dbReference type="Proteomes" id="UP000185511">
    <property type="component" value="Chromosome"/>
</dbReference>
<dbReference type="KEGG" id="acad:UA74_08370"/>
<keyword evidence="2" id="KW-1185">Reference proteome</keyword>
<proteinExistence type="predicted"/>
<dbReference type="InterPro" id="IPR009776">
    <property type="entry name" value="Spore_0_M"/>
</dbReference>
<reference evidence="2" key="1">
    <citation type="submission" date="2016-06" db="EMBL/GenBank/DDBJ databases">
        <title>Complete genome sequence of Actinoalloteichus fjordicus DSM 46855 (=ADI127-17), type strain of the new species Actinoalloteichus fjordicus.</title>
        <authorList>
            <person name="Ruckert C."/>
            <person name="Nouioui I."/>
            <person name="Willmese J."/>
            <person name="van Wezel G."/>
            <person name="Klenk H.-P."/>
            <person name="Kalinowski J."/>
            <person name="Zotchev S.B."/>
        </authorList>
    </citation>
    <scope>NUCLEOTIDE SEQUENCE [LARGE SCALE GENOMIC DNA]</scope>
    <source>
        <strain evidence="2">ADI127-7</strain>
    </source>
</reference>
<dbReference type="Pfam" id="PF07070">
    <property type="entry name" value="Spo0M"/>
    <property type="match status" value="1"/>
</dbReference>
<dbReference type="PANTHER" id="PTHR40053:SF1">
    <property type="entry name" value="SPORULATION-CONTROL PROTEIN SPO0M"/>
    <property type="match status" value="1"/>
</dbReference>
<protein>
    <submittedName>
        <fullName evidence="1">Sporulation control protein</fullName>
    </submittedName>
</protein>
<evidence type="ECO:0000313" key="1">
    <source>
        <dbReference type="EMBL" id="APU13740.1"/>
    </source>
</evidence>
<organism evidence="1 2">
    <name type="scientific">Actinoalloteichus fjordicus</name>
    <dbReference type="NCBI Taxonomy" id="1612552"/>
    <lineage>
        <taxon>Bacteria</taxon>
        <taxon>Bacillati</taxon>
        <taxon>Actinomycetota</taxon>
        <taxon>Actinomycetes</taxon>
        <taxon>Pseudonocardiales</taxon>
        <taxon>Pseudonocardiaceae</taxon>
        <taxon>Actinoalloteichus</taxon>
    </lineage>
</organism>
<dbReference type="PANTHER" id="PTHR40053">
    <property type="entry name" value="SPORULATION-CONTROL PROTEIN SPO0M"/>
    <property type="match status" value="1"/>
</dbReference>
<name>A0AAC9LBC6_9PSEU</name>
<gene>
    <name evidence="1" type="ORF">UA74_08370</name>
</gene>
<dbReference type="AlphaFoldDB" id="A0AAC9LBC6"/>
<sequence>MLKKVLATFGHGGATVEVLPSVPEVAPGETVQGGVLLLGGQTAQELGSLSVDLVAEVHMAENSTLDPAAHPTVTLPLTKVEIGNRRTIAPGESVMVPFEIVLPWETPITISRSGYLSGMAVGIRAEADLVRTFVDAVAIAPIVVTPLPSQQRILDAMTNIGFVPKAADLEYNSLRGVEQQLPFIQEIEYEPPMEFVEHLHDVELTFVARAQDLQVVVEVDKRVRVSKSEDTTARGETTMGDFSLSHTEFDTVDWEDRLQSWLTNVARTPAILA</sequence>
<accession>A0AAC9LBC6</accession>
<dbReference type="EMBL" id="CP016076">
    <property type="protein sequence ID" value="APU13740.1"/>
    <property type="molecule type" value="Genomic_DNA"/>
</dbReference>
<dbReference type="RefSeq" id="WP_075739774.1">
    <property type="nucleotide sequence ID" value="NZ_CP016076.1"/>
</dbReference>